<dbReference type="RefSeq" id="WP_143947572.1">
    <property type="nucleotide sequence ID" value="NZ_BAABMB010000002.1"/>
</dbReference>
<feature type="transmembrane region" description="Helical" evidence="1">
    <location>
        <begin position="161"/>
        <end position="180"/>
    </location>
</feature>
<keyword evidence="2" id="KW-0378">Hydrolase</keyword>
<dbReference type="OrthoDB" id="9781927at2"/>
<evidence type="ECO:0000256" key="1">
    <source>
        <dbReference type="SAM" id="Phobius"/>
    </source>
</evidence>
<proteinExistence type="predicted"/>
<dbReference type="EMBL" id="VLTJ01000012">
    <property type="protein sequence ID" value="TSH96912.1"/>
    <property type="molecule type" value="Genomic_DNA"/>
</dbReference>
<dbReference type="AlphaFoldDB" id="A0A556AVD5"/>
<dbReference type="PANTHER" id="PTHR40031">
    <property type="entry name" value="HYPOTHETICAL MEMBRANE SPANNING PROTEIN"/>
    <property type="match status" value="1"/>
</dbReference>
<feature type="transmembrane region" description="Helical" evidence="1">
    <location>
        <begin position="58"/>
        <end position="76"/>
    </location>
</feature>
<protein>
    <submittedName>
        <fullName evidence="2">Metal-dependent hydrolase</fullName>
    </submittedName>
</protein>
<reference evidence="2 3" key="1">
    <citation type="submission" date="2019-07" db="EMBL/GenBank/DDBJ databases">
        <title>Qingshengfaniella alkalisoli gen. nov., sp. nov., isolated from saline soil.</title>
        <authorList>
            <person name="Xu L."/>
            <person name="Huang X.-X."/>
            <person name="Sun J.-Q."/>
        </authorList>
    </citation>
    <scope>NUCLEOTIDE SEQUENCE [LARGE SCALE GENOMIC DNA]</scope>
    <source>
        <strain evidence="2 3">DSM 27279</strain>
    </source>
</reference>
<keyword evidence="1" id="KW-0472">Membrane</keyword>
<sequence length="348" mass="39255">MDSITQAVFGAAIQGAMLGRSQGRKALVYGAFLGTLPDLDVMIRYADPVSAMTHHRGFSHSLIVISVCSLLFAWLIRRWRPAPDYTAGRLALTIWLVLTTHVLLDALTSYGTQIWWPFTPTPVSWSSIFIVDPVFTTPLVLAVLAGLAIGIGRRMHAVIKGVLVFCFAYLAFTVGAKILVEHSAAKALANDDVEITEVFSAPAPLNTLLWRVILKDDQDHYYEGFISLFDRGAPDFVRLPLNTALAAPLVDTPYYGRLRWFTGNWLRQDVIGDTLVVTDLRMGMSGHHFFRFAMARETDGRWNMLVPMDWPGRRGGMPELRMLWQRIWDEGARLPLGRWDRYMTESPW</sequence>
<keyword evidence="3" id="KW-1185">Reference proteome</keyword>
<gene>
    <name evidence="2" type="ORF">FOZ76_07725</name>
</gene>
<dbReference type="Pfam" id="PF04307">
    <property type="entry name" value="YdjM"/>
    <property type="match status" value="1"/>
</dbReference>
<evidence type="ECO:0000313" key="2">
    <source>
        <dbReference type="EMBL" id="TSH96912.1"/>
    </source>
</evidence>
<dbReference type="GO" id="GO:0016787">
    <property type="term" value="F:hydrolase activity"/>
    <property type="evidence" value="ECO:0007669"/>
    <property type="project" value="UniProtKB-KW"/>
</dbReference>
<name>A0A556AVD5_9BURK</name>
<evidence type="ECO:0000313" key="3">
    <source>
        <dbReference type="Proteomes" id="UP000318405"/>
    </source>
</evidence>
<dbReference type="InterPro" id="IPR053170">
    <property type="entry name" value="Transcription_regulator"/>
</dbReference>
<feature type="transmembrane region" description="Helical" evidence="1">
    <location>
        <begin position="88"/>
        <end position="108"/>
    </location>
</feature>
<accession>A0A556AVD5</accession>
<dbReference type="Proteomes" id="UP000318405">
    <property type="component" value="Unassembled WGS sequence"/>
</dbReference>
<comment type="caution">
    <text evidence="2">The sequence shown here is derived from an EMBL/GenBank/DDBJ whole genome shotgun (WGS) entry which is preliminary data.</text>
</comment>
<feature type="transmembrane region" description="Helical" evidence="1">
    <location>
        <begin position="128"/>
        <end position="149"/>
    </location>
</feature>
<organism evidence="2 3">
    <name type="scientific">Verticiella sediminum</name>
    <dbReference type="NCBI Taxonomy" id="1247510"/>
    <lineage>
        <taxon>Bacteria</taxon>
        <taxon>Pseudomonadati</taxon>
        <taxon>Pseudomonadota</taxon>
        <taxon>Betaproteobacteria</taxon>
        <taxon>Burkholderiales</taxon>
        <taxon>Alcaligenaceae</taxon>
        <taxon>Verticiella</taxon>
    </lineage>
</organism>
<dbReference type="InterPro" id="IPR007404">
    <property type="entry name" value="YdjM-like"/>
</dbReference>
<keyword evidence="1" id="KW-0812">Transmembrane</keyword>
<dbReference type="PANTHER" id="PTHR40031:SF1">
    <property type="entry name" value="MEMBRANE-BOUND METAL-DEPENDENT HYDROLASE"/>
    <property type="match status" value="1"/>
</dbReference>
<keyword evidence="1" id="KW-1133">Transmembrane helix</keyword>